<feature type="transmembrane region" description="Helical" evidence="8">
    <location>
        <begin position="559"/>
        <end position="579"/>
    </location>
</feature>
<organism evidence="10 11">
    <name type="scientific">Peloplasma aerotolerans</name>
    <dbReference type="NCBI Taxonomy" id="3044389"/>
    <lineage>
        <taxon>Bacteria</taxon>
        <taxon>Bacillati</taxon>
        <taxon>Mycoplasmatota</taxon>
        <taxon>Mollicutes</taxon>
        <taxon>Acholeplasmatales</taxon>
        <taxon>Acholeplasmataceae</taxon>
        <taxon>Peloplasma</taxon>
    </lineage>
</organism>
<protein>
    <submittedName>
        <fullName evidence="10">Cation-translocating P-type ATPase</fullName>
    </submittedName>
</protein>
<feature type="transmembrane region" description="Helical" evidence="8">
    <location>
        <begin position="256"/>
        <end position="280"/>
    </location>
</feature>
<dbReference type="InterPro" id="IPR023298">
    <property type="entry name" value="ATPase_P-typ_TM_dom_sf"/>
</dbReference>
<sequence>MKWLKHNYYIVIISILFVILIVSNEINSTHIVSISLMSLLTILAGFHIFKKAFMDVRYKIFGIDLLVTIAVVAAFIIGDLFEAAAVTYLFTLGHVLEKKSLEKTRSALSALIDLKPTFARVIKGNKEEMVALDRLKPEDILLVKPGEKIPTDGIIIEGSVMIDEQMMTGESMPVHKKIQDQVFGATLLQSGYIKIKVTKVGSDTRLSQIIHMVEEAQDKKAHTQKFMEVFSKYYTPLVVLFAIVIFIVTLDIRLAITMLVIACPGALVISTPVSFVAGIGNAARKGILFKGGDAVENLSKGNIVFFDKTGTLTLGKPVLSDIKTFGIDEYELLNIAAIGESFSEHPLSNAIIDAARKKDILIDEEPKNVNMVIGKGIIFEYKDVKYSIGNQKLLSFNVSKEVEKHILHMEENGMTTLIMANEDKVLGLFGIEDGVRSESMNLIKSLKKIGIKKTIMLTGDQKRVAKHISNQLDIDQYYAGLLPEDKGSIIESYNKDYHTIFVGDGINDALALSTAKSSVAIGGKGKDIAMETADVVLLSENIGKLKDAIKISKKVKLNMIQNVTFSLFVVLFLIIGVIFRQVTMSIGMLVHEFSVLLVIMNAIRLLRYQSGGLNEKKSRTKQLHKISPNI</sequence>
<keyword evidence="8" id="KW-1003">Cell membrane</keyword>
<dbReference type="PRINTS" id="PR00119">
    <property type="entry name" value="CATATPASE"/>
</dbReference>
<dbReference type="GO" id="GO:0005524">
    <property type="term" value="F:ATP binding"/>
    <property type="evidence" value="ECO:0007669"/>
    <property type="project" value="UniProtKB-UniRule"/>
</dbReference>
<keyword evidence="6 8" id="KW-1133">Transmembrane helix</keyword>
<dbReference type="Gene3D" id="3.40.50.1000">
    <property type="entry name" value="HAD superfamily/HAD-like"/>
    <property type="match status" value="1"/>
</dbReference>
<evidence type="ECO:0000259" key="9">
    <source>
        <dbReference type="Pfam" id="PF00122"/>
    </source>
</evidence>
<comment type="similarity">
    <text evidence="2 8">Belongs to the cation transport ATPase (P-type) (TC 3.A.3) family. Type IB subfamily.</text>
</comment>
<dbReference type="SFLD" id="SFLDS00003">
    <property type="entry name" value="Haloacid_Dehalogenase"/>
    <property type="match status" value="1"/>
</dbReference>
<evidence type="ECO:0000256" key="1">
    <source>
        <dbReference type="ARBA" id="ARBA00004651"/>
    </source>
</evidence>
<keyword evidence="3 8" id="KW-0812">Transmembrane</keyword>
<feature type="transmembrane region" description="Helical" evidence="8">
    <location>
        <begin position="233"/>
        <end position="250"/>
    </location>
</feature>
<keyword evidence="4 8" id="KW-0479">Metal-binding</keyword>
<keyword evidence="7 8" id="KW-0472">Membrane</keyword>
<dbReference type="InterPro" id="IPR036412">
    <property type="entry name" value="HAD-like_sf"/>
</dbReference>
<dbReference type="RefSeq" id="WP_282839474.1">
    <property type="nucleotide sequence ID" value="NZ_JASCXW010000016.1"/>
</dbReference>
<dbReference type="InterPro" id="IPR001757">
    <property type="entry name" value="P_typ_ATPase"/>
</dbReference>
<name>A0AAW6U5A7_9MOLU</name>
<dbReference type="InterPro" id="IPR059000">
    <property type="entry name" value="ATPase_P-type_domA"/>
</dbReference>
<dbReference type="NCBIfam" id="TIGR01511">
    <property type="entry name" value="ATPase-IB1_Cu"/>
    <property type="match status" value="1"/>
</dbReference>
<dbReference type="SUPFAM" id="SSF81665">
    <property type="entry name" value="Calcium ATPase, transmembrane domain M"/>
    <property type="match status" value="1"/>
</dbReference>
<accession>A0AAW6U5A7</accession>
<dbReference type="Proteomes" id="UP001431532">
    <property type="component" value="Unassembled WGS sequence"/>
</dbReference>
<evidence type="ECO:0000256" key="8">
    <source>
        <dbReference type="RuleBase" id="RU362081"/>
    </source>
</evidence>
<dbReference type="SUPFAM" id="SSF56784">
    <property type="entry name" value="HAD-like"/>
    <property type="match status" value="1"/>
</dbReference>
<dbReference type="GO" id="GO:0019829">
    <property type="term" value="F:ATPase-coupled monoatomic cation transmembrane transporter activity"/>
    <property type="evidence" value="ECO:0007669"/>
    <property type="project" value="InterPro"/>
</dbReference>
<dbReference type="CDD" id="cd02079">
    <property type="entry name" value="P-type_ATPase_HM"/>
    <property type="match status" value="1"/>
</dbReference>
<comment type="caution">
    <text evidence="10">The sequence shown here is derived from an EMBL/GenBank/DDBJ whole genome shotgun (WGS) entry which is preliminary data.</text>
</comment>
<dbReference type="NCBIfam" id="TIGR01525">
    <property type="entry name" value="ATPase-IB_hvy"/>
    <property type="match status" value="1"/>
</dbReference>
<dbReference type="Pfam" id="PF00122">
    <property type="entry name" value="E1-E2_ATPase"/>
    <property type="match status" value="1"/>
</dbReference>
<keyword evidence="8" id="KW-0067">ATP-binding</keyword>
<dbReference type="Gene3D" id="3.40.1110.10">
    <property type="entry name" value="Calcium-transporting ATPase, cytoplasmic domain N"/>
    <property type="match status" value="1"/>
</dbReference>
<dbReference type="InterPro" id="IPR008250">
    <property type="entry name" value="ATPase_P-typ_transduc_dom_A_sf"/>
</dbReference>
<feature type="transmembrane region" description="Helical" evidence="8">
    <location>
        <begin position="6"/>
        <end position="23"/>
    </location>
</feature>
<evidence type="ECO:0000256" key="4">
    <source>
        <dbReference type="ARBA" id="ARBA00022723"/>
    </source>
</evidence>
<dbReference type="Pfam" id="PF00702">
    <property type="entry name" value="Hydrolase"/>
    <property type="match status" value="1"/>
</dbReference>
<dbReference type="GO" id="GO:0046872">
    <property type="term" value="F:metal ion binding"/>
    <property type="evidence" value="ECO:0007669"/>
    <property type="project" value="UniProtKB-KW"/>
</dbReference>
<keyword evidence="8" id="KW-0547">Nucleotide-binding</keyword>
<dbReference type="InterPro" id="IPR018303">
    <property type="entry name" value="ATPase_P-typ_P_site"/>
</dbReference>
<dbReference type="EMBL" id="JASCXW010000016">
    <property type="protein sequence ID" value="MDI6453045.1"/>
    <property type="molecule type" value="Genomic_DNA"/>
</dbReference>
<dbReference type="Gene3D" id="2.70.150.10">
    <property type="entry name" value="Calcium-transporting ATPase, cytoplasmic transduction domain A"/>
    <property type="match status" value="1"/>
</dbReference>
<feature type="transmembrane region" description="Helical" evidence="8">
    <location>
        <begin position="30"/>
        <end position="49"/>
    </location>
</feature>
<comment type="subcellular location">
    <subcellularLocation>
        <location evidence="1">Cell membrane</location>
        <topology evidence="1">Multi-pass membrane protein</topology>
    </subcellularLocation>
</comment>
<dbReference type="InterPro" id="IPR044492">
    <property type="entry name" value="P_typ_ATPase_HD_dom"/>
</dbReference>
<dbReference type="PRINTS" id="PR00941">
    <property type="entry name" value="CDATPASE"/>
</dbReference>
<feature type="domain" description="P-type ATPase A" evidence="9">
    <location>
        <begin position="114"/>
        <end position="214"/>
    </location>
</feature>
<dbReference type="GO" id="GO:0005886">
    <property type="term" value="C:plasma membrane"/>
    <property type="evidence" value="ECO:0007669"/>
    <property type="project" value="UniProtKB-SubCell"/>
</dbReference>
<dbReference type="InterPro" id="IPR027256">
    <property type="entry name" value="P-typ_ATPase_IB"/>
</dbReference>
<dbReference type="InterPro" id="IPR023299">
    <property type="entry name" value="ATPase_P-typ_cyto_dom_N"/>
</dbReference>
<proteinExistence type="inferred from homology"/>
<dbReference type="PANTHER" id="PTHR48085">
    <property type="entry name" value="CADMIUM/ZINC-TRANSPORTING ATPASE HMA2-RELATED"/>
    <property type="match status" value="1"/>
</dbReference>
<reference evidence="10" key="1">
    <citation type="submission" date="2023-05" db="EMBL/GenBank/DDBJ databases">
        <title>Mariniplasma microaerophilum sp. nov., a novel anaerobic mollicute isolated from terrestrial mud volcano, Taman Peninsula, Russia.</title>
        <authorList>
            <person name="Khomyakova M.A."/>
            <person name="Merkel A.Y."/>
            <person name="Slobodkin A.I."/>
        </authorList>
    </citation>
    <scope>NUCLEOTIDE SEQUENCE</scope>
    <source>
        <strain evidence="10">M4Ah</strain>
    </source>
</reference>
<dbReference type="SFLD" id="SFLDG00002">
    <property type="entry name" value="C1.7:_P-type_atpase_like"/>
    <property type="match status" value="1"/>
</dbReference>
<dbReference type="SUPFAM" id="SSF81653">
    <property type="entry name" value="Calcium ATPase, transduction domain A"/>
    <property type="match status" value="1"/>
</dbReference>
<dbReference type="PANTHER" id="PTHR48085:SF5">
    <property type="entry name" value="CADMIUM_ZINC-TRANSPORTING ATPASE HMA4-RELATED"/>
    <property type="match status" value="1"/>
</dbReference>
<evidence type="ECO:0000313" key="10">
    <source>
        <dbReference type="EMBL" id="MDI6453045.1"/>
    </source>
</evidence>
<evidence type="ECO:0000256" key="3">
    <source>
        <dbReference type="ARBA" id="ARBA00022692"/>
    </source>
</evidence>
<evidence type="ECO:0000256" key="7">
    <source>
        <dbReference type="ARBA" id="ARBA00023136"/>
    </source>
</evidence>
<dbReference type="PROSITE" id="PS00154">
    <property type="entry name" value="ATPASE_E1_E2"/>
    <property type="match status" value="1"/>
</dbReference>
<keyword evidence="11" id="KW-1185">Reference proteome</keyword>
<dbReference type="InterPro" id="IPR023214">
    <property type="entry name" value="HAD_sf"/>
</dbReference>
<evidence type="ECO:0000256" key="5">
    <source>
        <dbReference type="ARBA" id="ARBA00022967"/>
    </source>
</evidence>
<dbReference type="InterPro" id="IPR051014">
    <property type="entry name" value="Cation_Transport_ATPase_IB"/>
</dbReference>
<dbReference type="NCBIfam" id="TIGR01494">
    <property type="entry name" value="ATPase_P-type"/>
    <property type="match status" value="1"/>
</dbReference>
<dbReference type="FunFam" id="2.70.150.10:FF:000002">
    <property type="entry name" value="Copper-transporting ATPase 1, putative"/>
    <property type="match status" value="1"/>
</dbReference>
<dbReference type="AlphaFoldDB" id="A0AAW6U5A7"/>
<gene>
    <name evidence="10" type="ORF">QJ521_05685</name>
</gene>
<dbReference type="SFLD" id="SFLDF00027">
    <property type="entry name" value="p-type_atpase"/>
    <property type="match status" value="1"/>
</dbReference>
<keyword evidence="5" id="KW-1278">Translocase</keyword>
<dbReference type="GO" id="GO:0016887">
    <property type="term" value="F:ATP hydrolysis activity"/>
    <property type="evidence" value="ECO:0007669"/>
    <property type="project" value="InterPro"/>
</dbReference>
<evidence type="ECO:0000313" key="11">
    <source>
        <dbReference type="Proteomes" id="UP001431532"/>
    </source>
</evidence>
<feature type="transmembrane region" description="Helical" evidence="8">
    <location>
        <begin position="585"/>
        <end position="606"/>
    </location>
</feature>
<evidence type="ECO:0000256" key="6">
    <source>
        <dbReference type="ARBA" id="ARBA00022989"/>
    </source>
</evidence>
<evidence type="ECO:0000256" key="2">
    <source>
        <dbReference type="ARBA" id="ARBA00006024"/>
    </source>
</evidence>